<name>A0A0M4QUG2_9CAUD</name>
<reference evidence="1 2" key="1">
    <citation type="submission" date="2015-08" db="EMBL/GenBank/DDBJ databases">
        <authorList>
            <person name="Barekzi N."/>
            <person name="Doss J.H."/>
            <person name="Bluford J."/>
            <person name="Fizer S."/>
            <person name="Garofalo A.E."/>
            <person name="Gasalao M.B."/>
            <person name="Griffin J."/>
            <person name="Henderson C.M."/>
            <person name="Hyre A.N."/>
            <person name="Irons L.B."/>
            <person name="Jafree E."/>
            <person name="Kanda K."/>
            <person name="Matthews D."/>
            <person name="Mclaren B."/>
            <person name="Moriarty A."/>
            <person name="Northam N."/>
            <person name="Ryan M."/>
            <person name="Smith D.E."/>
            <person name="Vanselow D."/>
            <person name="Welch J."/>
            <person name="Gauthier D."/>
            <person name="Anders K.R."/>
            <person name="Bradley K.W."/>
            <person name="Asai D.J."/>
            <person name="Bowman C.A."/>
            <person name="Russell D.A."/>
            <person name="Pope W.H."/>
            <person name="Jacobs-Sera D."/>
            <person name="Hendrix R.W."/>
            <person name="Hatfull G.F."/>
        </authorList>
    </citation>
    <scope>NUCLEOTIDE SEQUENCE [LARGE SCALE GENOMIC DNA]</scope>
</reference>
<protein>
    <submittedName>
        <fullName evidence="1">Uncharacterized protein</fullName>
    </submittedName>
</protein>
<sequence>MTITETQSSVNPLKDRIDAEFGGATTYDTDDLYGRHSMRVYGEYAAGERELVVYAPGEVPSVGAHKRVRFQRMNKHGSEGLW</sequence>
<evidence type="ECO:0000313" key="2">
    <source>
        <dbReference type="Proteomes" id="UP000221469"/>
    </source>
</evidence>
<dbReference type="EMBL" id="KT591491">
    <property type="protein sequence ID" value="ALF00630.1"/>
    <property type="molecule type" value="Genomic_DNA"/>
</dbReference>
<accession>A0A0M4QUG2</accession>
<organism evidence="1 2">
    <name type="scientific">Mycobacterium phage Bricole</name>
    <dbReference type="NCBI Taxonomy" id="1718601"/>
    <lineage>
        <taxon>Viruses</taxon>
        <taxon>Duplodnaviria</taxon>
        <taxon>Heunggongvirae</taxon>
        <taxon>Uroviricota</taxon>
        <taxon>Caudoviricetes</taxon>
        <taxon>Vilmaviridae</taxon>
        <taxon>Mclasvirinae</taxon>
        <taxon>Bongovirus</taxon>
        <taxon>Bongovirus bongo</taxon>
    </lineage>
</organism>
<evidence type="ECO:0000313" key="1">
    <source>
        <dbReference type="EMBL" id="ALF00630.1"/>
    </source>
</evidence>
<dbReference type="Proteomes" id="UP000221469">
    <property type="component" value="Segment"/>
</dbReference>
<gene>
    <name evidence="1" type="ORF">SEA_BRICOLE_124</name>
</gene>
<proteinExistence type="predicted"/>